<dbReference type="PANTHER" id="PTHR22901:SF0">
    <property type="entry name" value="SIALATE O-ACETYLESTERASE"/>
    <property type="match status" value="1"/>
</dbReference>
<reference evidence="3" key="2">
    <citation type="submission" date="2021-04" db="EMBL/GenBank/DDBJ databases">
        <authorList>
            <person name="Gilroy R."/>
        </authorList>
    </citation>
    <scope>NUCLEOTIDE SEQUENCE</scope>
    <source>
        <strain evidence="3">ChiBcec8-13705</strain>
    </source>
</reference>
<dbReference type="AlphaFoldDB" id="A0A9D2S3G8"/>
<keyword evidence="1" id="KW-0378">Hydrolase</keyword>
<proteinExistence type="predicted"/>
<dbReference type="GO" id="GO:0001681">
    <property type="term" value="F:sialate O-acetylesterase activity"/>
    <property type="evidence" value="ECO:0007669"/>
    <property type="project" value="InterPro"/>
</dbReference>
<dbReference type="InterPro" id="IPR036514">
    <property type="entry name" value="SGNH_hydro_sf"/>
</dbReference>
<organism evidence="3 4">
    <name type="scientific">Candidatus Gemmiger avicola</name>
    <dbReference type="NCBI Taxonomy" id="2838605"/>
    <lineage>
        <taxon>Bacteria</taxon>
        <taxon>Bacillati</taxon>
        <taxon>Bacillota</taxon>
        <taxon>Clostridia</taxon>
        <taxon>Eubacteriales</taxon>
        <taxon>Gemmiger</taxon>
    </lineage>
</organism>
<protein>
    <submittedName>
        <fullName evidence="3">Sialate O-acetylesterase</fullName>
    </submittedName>
</protein>
<sequence length="528" mass="57089">MLKPDRLFSDGMVLQQGQVVSVWGLADPGAPVAVTMQGQTAHATADAQGRWQALCGPFAASFGEEMTITAPGQQCTLRDVQVGEVWLAGGQSNMEFHMRYDADFPQEKETCQNPALRFFDYPEVSYPGQIEEADYGKHYGFWRQSTPESLERFSAVGYYFAKELQQRYKVPVGVIGCNWGGTPAAAWMSPAAIRAGGGQVWLDEYAAATRKLDLDAYNARFAANPQSYQTDLLGSPINDWMMQGCTAAQLVQKLRELGIDLAKIDPAAAAPPMGPKHFCRPGGLYESMVKAVAPYGIRGVIWYQGESDGDTHPETYETLFPALIADWRRLWGRELPFLFVQLAPFERWMQCTGERYGIVRTAQQHAADTVPGTALAVTTDVGMQYDIHPKKKQPLGRRLALLAENKVYGEKDVVCEAPALTGLTAADGALTLTFAHAGAGLYLAPAAPDGTPFAPGVFSGVQVWQNGAALDAAALTARAAGNTVTLCGPAIRAGAPTRVEIAQTPWCQVNLYNSAGIPARPGCRTAND</sequence>
<dbReference type="SUPFAM" id="SSF52266">
    <property type="entry name" value="SGNH hydrolase"/>
    <property type="match status" value="1"/>
</dbReference>
<evidence type="ECO:0000259" key="2">
    <source>
        <dbReference type="Pfam" id="PF03629"/>
    </source>
</evidence>
<accession>A0A9D2S3G8</accession>
<name>A0A9D2S3G8_9FIRM</name>
<evidence type="ECO:0000313" key="3">
    <source>
        <dbReference type="EMBL" id="HJB41974.1"/>
    </source>
</evidence>
<dbReference type="Pfam" id="PF03629">
    <property type="entry name" value="SASA"/>
    <property type="match status" value="1"/>
</dbReference>
<dbReference type="InterPro" id="IPR005181">
    <property type="entry name" value="SASA"/>
</dbReference>
<dbReference type="InterPro" id="IPR039329">
    <property type="entry name" value="SIAE"/>
</dbReference>
<comment type="caution">
    <text evidence="3">The sequence shown here is derived from an EMBL/GenBank/DDBJ whole genome shotgun (WGS) entry which is preliminary data.</text>
</comment>
<dbReference type="EMBL" id="DWYG01000090">
    <property type="protein sequence ID" value="HJB41974.1"/>
    <property type="molecule type" value="Genomic_DNA"/>
</dbReference>
<dbReference type="Proteomes" id="UP000886803">
    <property type="component" value="Unassembled WGS sequence"/>
</dbReference>
<feature type="domain" description="Sialate O-acetylesterase" evidence="2">
    <location>
        <begin position="278"/>
        <end position="400"/>
    </location>
</feature>
<evidence type="ECO:0000313" key="4">
    <source>
        <dbReference type="Proteomes" id="UP000886803"/>
    </source>
</evidence>
<dbReference type="PANTHER" id="PTHR22901">
    <property type="entry name" value="SIALATE O-ACETYLESTERASE"/>
    <property type="match status" value="1"/>
</dbReference>
<reference evidence="3" key="1">
    <citation type="journal article" date="2021" name="PeerJ">
        <title>Extensive microbial diversity within the chicken gut microbiome revealed by metagenomics and culture.</title>
        <authorList>
            <person name="Gilroy R."/>
            <person name="Ravi A."/>
            <person name="Getino M."/>
            <person name="Pursley I."/>
            <person name="Horton D.L."/>
            <person name="Alikhan N.F."/>
            <person name="Baker D."/>
            <person name="Gharbi K."/>
            <person name="Hall N."/>
            <person name="Watson M."/>
            <person name="Adriaenssens E.M."/>
            <person name="Foster-Nyarko E."/>
            <person name="Jarju S."/>
            <person name="Secka A."/>
            <person name="Antonio M."/>
            <person name="Oren A."/>
            <person name="Chaudhuri R.R."/>
            <person name="La Ragione R."/>
            <person name="Hildebrand F."/>
            <person name="Pallen M.J."/>
        </authorList>
    </citation>
    <scope>NUCLEOTIDE SEQUENCE</scope>
    <source>
        <strain evidence="3">ChiBcec8-13705</strain>
    </source>
</reference>
<gene>
    <name evidence="3" type="ORF">H9945_05680</name>
</gene>
<dbReference type="GO" id="GO:0005975">
    <property type="term" value="P:carbohydrate metabolic process"/>
    <property type="evidence" value="ECO:0007669"/>
    <property type="project" value="TreeGrafter"/>
</dbReference>
<dbReference type="Gene3D" id="3.40.50.1110">
    <property type="entry name" value="SGNH hydrolase"/>
    <property type="match status" value="1"/>
</dbReference>
<evidence type="ECO:0000256" key="1">
    <source>
        <dbReference type="ARBA" id="ARBA00022801"/>
    </source>
</evidence>